<dbReference type="EMBL" id="JAIZAY010000010">
    <property type="protein sequence ID" value="KAJ8034531.1"/>
    <property type="molecule type" value="Genomic_DNA"/>
</dbReference>
<gene>
    <name evidence="1" type="ORF">HOLleu_21411</name>
</gene>
<dbReference type="Gene3D" id="2.130.10.10">
    <property type="entry name" value="YVTN repeat-like/Quinoprotein amine dehydrogenase"/>
    <property type="match status" value="1"/>
</dbReference>
<dbReference type="InterPro" id="IPR015943">
    <property type="entry name" value="WD40/YVTN_repeat-like_dom_sf"/>
</dbReference>
<organism evidence="1 2">
    <name type="scientific">Holothuria leucospilota</name>
    <name type="common">Black long sea cucumber</name>
    <name type="synonym">Mertensiothuria leucospilota</name>
    <dbReference type="NCBI Taxonomy" id="206669"/>
    <lineage>
        <taxon>Eukaryota</taxon>
        <taxon>Metazoa</taxon>
        <taxon>Echinodermata</taxon>
        <taxon>Eleutherozoa</taxon>
        <taxon>Echinozoa</taxon>
        <taxon>Holothuroidea</taxon>
        <taxon>Aspidochirotacea</taxon>
        <taxon>Aspidochirotida</taxon>
        <taxon>Holothuriidae</taxon>
        <taxon>Holothuria</taxon>
    </lineage>
</organism>
<dbReference type="SUPFAM" id="SSF101898">
    <property type="entry name" value="NHL repeat"/>
    <property type="match status" value="1"/>
</dbReference>
<proteinExistence type="predicted"/>
<dbReference type="Proteomes" id="UP001152320">
    <property type="component" value="Chromosome 10"/>
</dbReference>
<evidence type="ECO:0000313" key="1">
    <source>
        <dbReference type="EMBL" id="KAJ8034531.1"/>
    </source>
</evidence>
<keyword evidence="2" id="KW-1185">Reference proteome</keyword>
<sequence>MATNMRSTSWIHCFQLNRFIEQKDWRLWDLSVSSSGNMALSGHHWENGRTFIDLYSGREFSSTNKPKVIYSKEFDKYSNNYRRCVALFENAVEKLVTSVGDKIEVIDFKRKRVARSRRVKDTIRCISVSEEQIITASGSSKVSIYDKSLSKIKSLIMEELPGVDQPDDMIVAADKLYLCTQTQGKAMSLRKTNGNILTHFSPTTAEEPKAYSVAVSSQLHLLAVLWNGNEIAFYPLSDSKSVLVTKLDHDVSKIRISDTGILVTGNERTGDVKVYNLIDNFFTYENTKTILMSLLQKDDCQKLSEYFTLSQDQATSILQSDNSPEALLTALEGKGVCHHSNVNRMIEAFRDLNKGETSYILAELYQKRQDLECRRSRISDTCDKIVTENKHTGDKMVTENKDTADKLVTENKDTAEVQIHDVEDIITFGNLKKYLGLQLKREECVRLAEFFSLSKEVAGLTDKSNMPVEILFLALEGKGVLQECNVDRLTQAFQELEMPSSYIQITEFYQRTRVHNEPTRIQHADE</sequence>
<reference evidence="1" key="1">
    <citation type="submission" date="2021-10" db="EMBL/GenBank/DDBJ databases">
        <title>Tropical sea cucumber genome reveals ecological adaptation and Cuvierian tubules defense mechanism.</title>
        <authorList>
            <person name="Chen T."/>
        </authorList>
    </citation>
    <scope>NUCLEOTIDE SEQUENCE</scope>
    <source>
        <strain evidence="1">Nanhai2018</strain>
        <tissue evidence="1">Muscle</tissue>
    </source>
</reference>
<accession>A0A9Q1H6S9</accession>
<evidence type="ECO:0000313" key="2">
    <source>
        <dbReference type="Proteomes" id="UP001152320"/>
    </source>
</evidence>
<name>A0A9Q1H6S9_HOLLE</name>
<comment type="caution">
    <text evidence="1">The sequence shown here is derived from an EMBL/GenBank/DDBJ whole genome shotgun (WGS) entry which is preliminary data.</text>
</comment>
<protein>
    <submittedName>
        <fullName evidence="1">Uncharacterized protein</fullName>
    </submittedName>
</protein>
<dbReference type="AlphaFoldDB" id="A0A9Q1H6S9"/>